<evidence type="ECO:0000256" key="8">
    <source>
        <dbReference type="ARBA" id="ARBA00023004"/>
    </source>
</evidence>
<dbReference type="Pfam" id="PF10418">
    <property type="entry name" value="DHODB_Fe-S_bind"/>
    <property type="match status" value="1"/>
</dbReference>
<dbReference type="GO" id="GO:0016491">
    <property type="term" value="F:oxidoreductase activity"/>
    <property type="evidence" value="ECO:0007669"/>
    <property type="project" value="InterPro"/>
</dbReference>
<feature type="binding site" evidence="12">
    <location>
        <position position="228"/>
    </location>
    <ligand>
        <name>[2Fe-2S] cluster</name>
        <dbReference type="ChEBI" id="CHEBI:190135"/>
    </ligand>
</feature>
<evidence type="ECO:0000313" key="15">
    <source>
        <dbReference type="Proteomes" id="UP000002366"/>
    </source>
</evidence>
<dbReference type="InterPro" id="IPR037117">
    <property type="entry name" value="Dihydroorotate_DH_ele_sf"/>
</dbReference>
<proteinExistence type="inferred from homology"/>
<dbReference type="SUPFAM" id="SSF52343">
    <property type="entry name" value="Ferredoxin reductase-like, C-terminal NADP-linked domain"/>
    <property type="match status" value="1"/>
</dbReference>
<dbReference type="Gene3D" id="3.40.50.80">
    <property type="entry name" value="Nucleotide-binding domain of ferredoxin-NADP reductase (FNR) module"/>
    <property type="match status" value="1"/>
</dbReference>
<dbReference type="Gene3D" id="2.40.30.10">
    <property type="entry name" value="Translation factors"/>
    <property type="match status" value="1"/>
</dbReference>
<dbReference type="EMBL" id="CP001997">
    <property type="protein sequence ID" value="ADE57715.1"/>
    <property type="molecule type" value="Genomic_DNA"/>
</dbReference>
<dbReference type="GO" id="GO:0006221">
    <property type="term" value="P:pyrimidine nucleotide biosynthetic process"/>
    <property type="evidence" value="ECO:0007669"/>
    <property type="project" value="InterPro"/>
</dbReference>
<keyword evidence="9 12" id="KW-0411">Iron-sulfur</keyword>
<keyword evidence="8 12" id="KW-0408">Iron</keyword>
<comment type="cofactor">
    <cofactor evidence="11">
        <name>FAD</name>
        <dbReference type="ChEBI" id="CHEBI:57692"/>
    </cofactor>
    <text evidence="11">Binds 1 FAD per subunit.</text>
</comment>
<gene>
    <name evidence="14" type="ordered locus">Amico_1599</name>
</gene>
<dbReference type="HOGENOM" id="CLU_003827_1_2_0"/>
<keyword evidence="15" id="KW-1185">Reference proteome</keyword>
<dbReference type="InterPro" id="IPR017938">
    <property type="entry name" value="Riboflavin_synthase-like_b-brl"/>
</dbReference>
<dbReference type="InterPro" id="IPR019480">
    <property type="entry name" value="Dihydroorotate_DH_Fe-S-bd"/>
</dbReference>
<feature type="domain" description="FAD-binding FR-type" evidence="13">
    <location>
        <begin position="3"/>
        <end position="101"/>
    </location>
</feature>
<dbReference type="Pfam" id="PF00970">
    <property type="entry name" value="FAD_binding_6"/>
    <property type="match status" value="1"/>
</dbReference>
<name>D5EGN3_AMICL</name>
<dbReference type="PIRSF" id="PIRSF006816">
    <property type="entry name" value="Cyc3_hyd_g"/>
    <property type="match status" value="1"/>
</dbReference>
<dbReference type="PANTHER" id="PTHR43513:SF3">
    <property type="entry name" value="DIHYDROOROTATE DEHYDROGENASE B (NAD(+)), ELECTRON TRANSFER SUBUNIT-RELATED"/>
    <property type="match status" value="1"/>
</dbReference>
<dbReference type="GO" id="GO:0050660">
    <property type="term" value="F:flavin adenine dinucleotide binding"/>
    <property type="evidence" value="ECO:0007669"/>
    <property type="project" value="InterPro"/>
</dbReference>
<protein>
    <submittedName>
        <fullName evidence="14">Dihydroorotate dehydrogenase, electron transfer subunit, iron-sulfur cluster binding domain protein</fullName>
    </submittedName>
</protein>
<dbReference type="PANTHER" id="PTHR43513">
    <property type="entry name" value="DIHYDROOROTATE DEHYDROGENASE B (NAD(+)), ELECTRON TRANSFER SUBUNIT"/>
    <property type="match status" value="1"/>
</dbReference>
<dbReference type="eggNOG" id="COG0543">
    <property type="taxonomic scope" value="Bacteria"/>
</dbReference>
<comment type="similarity">
    <text evidence="1">Belongs to the PyrK family.</text>
</comment>
<dbReference type="InterPro" id="IPR017927">
    <property type="entry name" value="FAD-bd_FR_type"/>
</dbReference>
<dbReference type="KEGG" id="aco:Amico_1599"/>
<evidence type="ECO:0000256" key="7">
    <source>
        <dbReference type="ARBA" id="ARBA00022982"/>
    </source>
</evidence>
<evidence type="ECO:0000259" key="13">
    <source>
        <dbReference type="PROSITE" id="PS51384"/>
    </source>
</evidence>
<feature type="binding site" evidence="12">
    <location>
        <position position="240"/>
    </location>
    <ligand>
        <name>[2Fe-2S] cluster</name>
        <dbReference type="ChEBI" id="CHEBI:190135"/>
    </ligand>
</feature>
<accession>D5EGN3</accession>
<dbReference type="InterPro" id="IPR012165">
    <property type="entry name" value="Cyt_c3_hydrogenase_gsu"/>
</dbReference>
<evidence type="ECO:0000256" key="3">
    <source>
        <dbReference type="ARBA" id="ARBA00022630"/>
    </source>
</evidence>
<sequence>MERIDHNGTILKVRLISSEVIEVVLHCPAVALSAKPGQFVMLRLRGVLDPLLGRPFAIAATEAETVTLLVQVVGKFTHLLKTLPPGTKANLRGPMGNGYLERPSDKKIIFVAGTVGAAPLLFALQSFPELKKREFVLGVPGKGWGGFVSYVEEKTQNIKVCSDDGTLGIKGNALAALPETLGNNEEIWACGPLPMLKAMARKYIEQAGQVRVSLDMKMACGIGGCLGCVISTDKGPKRVCVDGPFFMAKEVDWNDME</sequence>
<evidence type="ECO:0000256" key="2">
    <source>
        <dbReference type="ARBA" id="ARBA00022448"/>
    </source>
</evidence>
<keyword evidence="6 11" id="KW-0274">FAD</keyword>
<reference evidence="14 15" key="1">
    <citation type="journal article" date="2010" name="Stand. Genomic Sci.">
        <title>Complete genome sequence of Aminobacterium colombiense type strain (ALA-1).</title>
        <authorList>
            <person name="Chertkov O."/>
            <person name="Sikorski J."/>
            <person name="Brambilla E."/>
            <person name="Lapidus A."/>
            <person name="Copeland A."/>
            <person name="Glavina Del Rio T."/>
            <person name="Nolan M."/>
            <person name="Lucas S."/>
            <person name="Tice H."/>
            <person name="Cheng J.F."/>
            <person name="Han C."/>
            <person name="Detter J.C."/>
            <person name="Bruce D."/>
            <person name="Tapia R."/>
            <person name="Goodwin L."/>
            <person name="Pitluck S."/>
            <person name="Liolios K."/>
            <person name="Ivanova N."/>
            <person name="Mavromatis K."/>
            <person name="Ovchinnikova G."/>
            <person name="Pati A."/>
            <person name="Chen A."/>
            <person name="Palaniappan K."/>
            <person name="Land M."/>
            <person name="Hauser L."/>
            <person name="Chang Y.J."/>
            <person name="Jeffries C.D."/>
            <person name="Spring S."/>
            <person name="Rohde M."/>
            <person name="Goker M."/>
            <person name="Bristow J."/>
            <person name="Eisen J.A."/>
            <person name="Markowitz V."/>
            <person name="Hugenholtz P."/>
            <person name="Kyrpides N.C."/>
            <person name="Klenk H.P."/>
        </authorList>
    </citation>
    <scope>NUCLEOTIDE SEQUENCE [LARGE SCALE GENOMIC DNA]</scope>
    <source>
        <strain evidence="15">DSM 12261 / ALA-1</strain>
    </source>
</reference>
<dbReference type="Proteomes" id="UP000002366">
    <property type="component" value="Chromosome"/>
</dbReference>
<dbReference type="GO" id="GO:0051537">
    <property type="term" value="F:2 iron, 2 sulfur cluster binding"/>
    <property type="evidence" value="ECO:0007669"/>
    <property type="project" value="UniProtKB-KW"/>
</dbReference>
<keyword evidence="7" id="KW-0249">Electron transport</keyword>
<dbReference type="PROSITE" id="PS51384">
    <property type="entry name" value="FAD_FR"/>
    <property type="match status" value="1"/>
</dbReference>
<dbReference type="SUPFAM" id="SSF63380">
    <property type="entry name" value="Riboflavin synthase domain-like"/>
    <property type="match status" value="1"/>
</dbReference>
<dbReference type="RefSeq" id="WP_013048978.1">
    <property type="nucleotide sequence ID" value="NC_014011.1"/>
</dbReference>
<feature type="binding site" evidence="12">
    <location>
        <position position="225"/>
    </location>
    <ligand>
        <name>[2Fe-2S] cluster</name>
        <dbReference type="ChEBI" id="CHEBI:190135"/>
    </ligand>
</feature>
<evidence type="ECO:0000256" key="4">
    <source>
        <dbReference type="ARBA" id="ARBA00022714"/>
    </source>
</evidence>
<dbReference type="Gene3D" id="2.10.240.10">
    <property type="entry name" value="Dihydroorotate dehydrogenase, electron transfer subunit"/>
    <property type="match status" value="1"/>
</dbReference>
<keyword evidence="3 11" id="KW-0285">Flavoprotein</keyword>
<comment type="cofactor">
    <cofactor evidence="12">
        <name>[2Fe-2S] cluster</name>
        <dbReference type="ChEBI" id="CHEBI:190135"/>
    </cofactor>
    <text evidence="12">Binds 1 [2Fe-2S] cluster per subunit.</text>
</comment>
<dbReference type="InterPro" id="IPR008333">
    <property type="entry name" value="Cbr1-like_FAD-bd_dom"/>
</dbReference>
<dbReference type="GO" id="GO:0046872">
    <property type="term" value="F:metal ion binding"/>
    <property type="evidence" value="ECO:0007669"/>
    <property type="project" value="UniProtKB-KW"/>
</dbReference>
<dbReference type="AlphaFoldDB" id="D5EGN3"/>
<feature type="binding site" evidence="12">
    <location>
        <position position="220"/>
    </location>
    <ligand>
        <name>[2Fe-2S] cluster</name>
        <dbReference type="ChEBI" id="CHEBI:190135"/>
    </ligand>
</feature>
<evidence type="ECO:0000256" key="1">
    <source>
        <dbReference type="ARBA" id="ARBA00006422"/>
    </source>
</evidence>
<comment type="cofactor">
    <cofactor evidence="10">
        <name>[2Fe-2S] cluster</name>
        <dbReference type="ChEBI" id="CHEBI:190135"/>
    </cofactor>
</comment>
<keyword evidence="2" id="KW-0813">Transport</keyword>
<dbReference type="InterPro" id="IPR050353">
    <property type="entry name" value="PyrK_electron_transfer"/>
</dbReference>
<evidence type="ECO:0000256" key="6">
    <source>
        <dbReference type="ARBA" id="ARBA00022827"/>
    </source>
</evidence>
<dbReference type="InterPro" id="IPR039261">
    <property type="entry name" value="FNR_nucleotide-bd"/>
</dbReference>
<organism evidence="14 15">
    <name type="scientific">Aminobacterium colombiense (strain DSM 12261 / ALA-1)</name>
    <dbReference type="NCBI Taxonomy" id="572547"/>
    <lineage>
        <taxon>Bacteria</taxon>
        <taxon>Thermotogati</taxon>
        <taxon>Synergistota</taxon>
        <taxon>Synergistia</taxon>
        <taxon>Synergistales</taxon>
        <taxon>Aminobacteriaceae</taxon>
        <taxon>Aminobacterium</taxon>
    </lineage>
</organism>
<evidence type="ECO:0000256" key="12">
    <source>
        <dbReference type="PIRSR" id="PIRSR006816-2"/>
    </source>
</evidence>
<evidence type="ECO:0000256" key="9">
    <source>
        <dbReference type="ARBA" id="ARBA00023014"/>
    </source>
</evidence>
<evidence type="ECO:0000256" key="11">
    <source>
        <dbReference type="PIRSR" id="PIRSR006816-1"/>
    </source>
</evidence>
<feature type="binding site" evidence="11">
    <location>
        <begin position="69"/>
        <end position="71"/>
    </location>
    <ligand>
        <name>FAD</name>
        <dbReference type="ChEBI" id="CHEBI:57692"/>
    </ligand>
</feature>
<keyword evidence="5 12" id="KW-0479">Metal-binding</keyword>
<evidence type="ECO:0000313" key="14">
    <source>
        <dbReference type="EMBL" id="ADE57715.1"/>
    </source>
</evidence>
<evidence type="ECO:0000256" key="10">
    <source>
        <dbReference type="ARBA" id="ARBA00034078"/>
    </source>
</evidence>
<dbReference type="STRING" id="572547.Amico_1599"/>
<evidence type="ECO:0000256" key="5">
    <source>
        <dbReference type="ARBA" id="ARBA00022723"/>
    </source>
</evidence>
<keyword evidence="4 12" id="KW-0001">2Fe-2S</keyword>